<feature type="region of interest" description="Disordered" evidence="1">
    <location>
        <begin position="1"/>
        <end position="92"/>
    </location>
</feature>
<dbReference type="AlphaFoldDB" id="A0AAD7BM08"/>
<feature type="compositionally biased region" description="Polar residues" evidence="1">
    <location>
        <begin position="1"/>
        <end position="18"/>
    </location>
</feature>
<comment type="caution">
    <text evidence="2">The sequence shown here is derived from an EMBL/GenBank/DDBJ whole genome shotgun (WGS) entry which is preliminary data.</text>
</comment>
<sequence length="262" mass="28474">MSRIQTPTTPVSAYSHSRSYSHKPINSSPLAGSSSSPGSSPIAAVQARRRSQYKAPRASASLSLGSSSRSSSSTAATRLDPLDFSAGPDQGDDAQKAFLRTRLKLRCIERANKARERAVQKKRFMNSSEFGSDDVDMDMDGEDTGDGEFDVLFTRIMQNTTRKLHHAYMYSYDREFGSDPINEEAWEAELTVDPPAPTAEEELEDDAVLQALLEEQAAADEQEAAAALADFADLAPEELFGGLSDFEDDVLSGSNAEDVDMS</sequence>
<gene>
    <name evidence="2" type="ORF">FB45DRAFT_88686</name>
</gene>
<protein>
    <submittedName>
        <fullName evidence="2">Uncharacterized protein</fullName>
    </submittedName>
</protein>
<keyword evidence="3" id="KW-1185">Reference proteome</keyword>
<organism evidence="2 3">
    <name type="scientific">Roridomyces roridus</name>
    <dbReference type="NCBI Taxonomy" id="1738132"/>
    <lineage>
        <taxon>Eukaryota</taxon>
        <taxon>Fungi</taxon>
        <taxon>Dikarya</taxon>
        <taxon>Basidiomycota</taxon>
        <taxon>Agaricomycotina</taxon>
        <taxon>Agaricomycetes</taxon>
        <taxon>Agaricomycetidae</taxon>
        <taxon>Agaricales</taxon>
        <taxon>Marasmiineae</taxon>
        <taxon>Mycenaceae</taxon>
        <taxon>Roridomyces</taxon>
    </lineage>
</organism>
<feature type="compositionally biased region" description="Low complexity" evidence="1">
    <location>
        <begin position="57"/>
        <end position="79"/>
    </location>
</feature>
<reference evidence="2" key="1">
    <citation type="submission" date="2023-03" db="EMBL/GenBank/DDBJ databases">
        <title>Massive genome expansion in bonnet fungi (Mycena s.s.) driven by repeated elements and novel gene families across ecological guilds.</title>
        <authorList>
            <consortium name="Lawrence Berkeley National Laboratory"/>
            <person name="Harder C.B."/>
            <person name="Miyauchi S."/>
            <person name="Viragh M."/>
            <person name="Kuo A."/>
            <person name="Thoen E."/>
            <person name="Andreopoulos B."/>
            <person name="Lu D."/>
            <person name="Skrede I."/>
            <person name="Drula E."/>
            <person name="Henrissat B."/>
            <person name="Morin E."/>
            <person name="Kohler A."/>
            <person name="Barry K."/>
            <person name="LaButti K."/>
            <person name="Morin E."/>
            <person name="Salamov A."/>
            <person name="Lipzen A."/>
            <person name="Mereny Z."/>
            <person name="Hegedus B."/>
            <person name="Baldrian P."/>
            <person name="Stursova M."/>
            <person name="Weitz H."/>
            <person name="Taylor A."/>
            <person name="Grigoriev I.V."/>
            <person name="Nagy L.G."/>
            <person name="Martin F."/>
            <person name="Kauserud H."/>
        </authorList>
    </citation>
    <scope>NUCLEOTIDE SEQUENCE</scope>
    <source>
        <strain evidence="2">9284</strain>
    </source>
</reference>
<evidence type="ECO:0000256" key="1">
    <source>
        <dbReference type="SAM" id="MobiDB-lite"/>
    </source>
</evidence>
<feature type="compositionally biased region" description="Low complexity" evidence="1">
    <location>
        <begin position="27"/>
        <end position="44"/>
    </location>
</feature>
<proteinExistence type="predicted"/>
<evidence type="ECO:0000313" key="2">
    <source>
        <dbReference type="EMBL" id="KAJ7624913.1"/>
    </source>
</evidence>
<dbReference type="EMBL" id="JARKIF010000013">
    <property type="protein sequence ID" value="KAJ7624913.1"/>
    <property type="molecule type" value="Genomic_DNA"/>
</dbReference>
<dbReference type="Proteomes" id="UP001221142">
    <property type="component" value="Unassembled WGS sequence"/>
</dbReference>
<name>A0AAD7BM08_9AGAR</name>
<accession>A0AAD7BM08</accession>
<evidence type="ECO:0000313" key="3">
    <source>
        <dbReference type="Proteomes" id="UP001221142"/>
    </source>
</evidence>